<organism evidence="1 2">
    <name type="scientific">Anopheles culicifacies</name>
    <dbReference type="NCBI Taxonomy" id="139723"/>
    <lineage>
        <taxon>Eukaryota</taxon>
        <taxon>Metazoa</taxon>
        <taxon>Ecdysozoa</taxon>
        <taxon>Arthropoda</taxon>
        <taxon>Hexapoda</taxon>
        <taxon>Insecta</taxon>
        <taxon>Pterygota</taxon>
        <taxon>Neoptera</taxon>
        <taxon>Endopterygota</taxon>
        <taxon>Diptera</taxon>
        <taxon>Nematocera</taxon>
        <taxon>Culicoidea</taxon>
        <taxon>Culicidae</taxon>
        <taxon>Anophelinae</taxon>
        <taxon>Anopheles</taxon>
        <taxon>culicifacies species complex</taxon>
    </lineage>
</organism>
<dbReference type="EnsemblMetazoa" id="ACUA007917-RA">
    <property type="protein sequence ID" value="ACUA007917-PA"/>
    <property type="gene ID" value="ACUA007917"/>
</dbReference>
<proteinExistence type="predicted"/>
<accession>A0A182M2L2</accession>
<dbReference type="AlphaFoldDB" id="A0A182M2L2"/>
<dbReference type="STRING" id="139723.A0A182M2L2"/>
<dbReference type="Proteomes" id="UP000075883">
    <property type="component" value="Unassembled WGS sequence"/>
</dbReference>
<sequence>MAYYNQNYHYPKNWNANGLGWINPAAFAQSPPASQWPTVPSQSSSGYSSLNPSISGQSLSYGFNPNVMPALPDSGAGYPPSNAYLPYPTMGFAAFGSPMDYAMPNLPPPVPDALLRSNEPVASCEEIPFQAISIPIAEGMFSPVSTSVLELYNYNWVLQSTKSNRLPQ</sequence>
<reference evidence="1" key="2">
    <citation type="submission" date="2020-05" db="UniProtKB">
        <authorList>
            <consortium name="EnsemblMetazoa"/>
        </authorList>
    </citation>
    <scope>IDENTIFICATION</scope>
    <source>
        <strain evidence="1">A-37</strain>
    </source>
</reference>
<evidence type="ECO:0000313" key="2">
    <source>
        <dbReference type="Proteomes" id="UP000075883"/>
    </source>
</evidence>
<keyword evidence="2" id="KW-1185">Reference proteome</keyword>
<reference evidence="2" key="1">
    <citation type="submission" date="2013-09" db="EMBL/GenBank/DDBJ databases">
        <title>The Genome Sequence of Anopheles culicifacies species A.</title>
        <authorList>
            <consortium name="The Broad Institute Genomics Platform"/>
            <person name="Neafsey D.E."/>
            <person name="Besansky N."/>
            <person name="Howell P."/>
            <person name="Walton C."/>
            <person name="Young S.K."/>
            <person name="Zeng Q."/>
            <person name="Gargeya S."/>
            <person name="Fitzgerald M."/>
            <person name="Haas B."/>
            <person name="Abouelleil A."/>
            <person name="Allen A.W."/>
            <person name="Alvarado L."/>
            <person name="Arachchi H.M."/>
            <person name="Berlin A.M."/>
            <person name="Chapman S.B."/>
            <person name="Gainer-Dewar J."/>
            <person name="Goldberg J."/>
            <person name="Griggs A."/>
            <person name="Gujja S."/>
            <person name="Hansen M."/>
            <person name="Howarth C."/>
            <person name="Imamovic A."/>
            <person name="Ireland A."/>
            <person name="Larimer J."/>
            <person name="McCowan C."/>
            <person name="Murphy C."/>
            <person name="Pearson M."/>
            <person name="Poon T.W."/>
            <person name="Priest M."/>
            <person name="Roberts A."/>
            <person name="Saif S."/>
            <person name="Shea T."/>
            <person name="Sisk P."/>
            <person name="Sykes S."/>
            <person name="Wortman J."/>
            <person name="Nusbaum C."/>
            <person name="Birren B."/>
        </authorList>
    </citation>
    <scope>NUCLEOTIDE SEQUENCE [LARGE SCALE GENOMIC DNA]</scope>
    <source>
        <strain evidence="2">A-37</strain>
    </source>
</reference>
<protein>
    <submittedName>
        <fullName evidence="1">Uncharacterized protein</fullName>
    </submittedName>
</protein>
<evidence type="ECO:0000313" key="1">
    <source>
        <dbReference type="EnsemblMetazoa" id="ACUA007917-PA"/>
    </source>
</evidence>
<name>A0A182M2L2_9DIPT</name>
<dbReference type="EMBL" id="AXCM01016931">
    <property type="status" value="NOT_ANNOTATED_CDS"/>
    <property type="molecule type" value="Genomic_DNA"/>
</dbReference>
<dbReference type="VEuPathDB" id="VectorBase:ACUA007917"/>